<sequence>MKFTNIVLAASAATVACAYPRTRDVVPTRQSANIKKRANGFTWVGVNESGAEFASGSIPGTLNTDYTWPKTDQIQILRDAGMNIFRVPFLMERLVPSSMTGTADATYLAALKTTVQFITDSGAYAIIDPHNYGRYSGNIITSTSDFGAFWKTVAAEFATNEKVIFDTNNEYHGLDQTLVLDLNQAAINAIRAAGATSQYIFVEGNAWSGAYSWVATNDNLKALTDSADKIVYEMHQYLDSDSSGTSETCVSTTIGKERLESATTWLQDNNKKGFIGEFAGGVNSDCETAVEGMLSYMSDNSDVWVGASWWSAGPWWGSYMYNLEPSNGPAYATYLPILEKYFVDGTASAVTSSSSSSSSTSTTAAQTSSTKTAAQTSATTTAQTSTSTKNAVQTSTTTAAQTSSTTTAAAQVPTSVTSSSSTTTAPAASAPTTTTTVVVPSTLVTLTSTVTSTTTAATSTTTATAYAQVPTSGSSTVNIAKHYYQCGGINWTGATACESGTTCVKQNPYYSQCL</sequence>
<dbReference type="GO" id="GO:0009251">
    <property type="term" value="P:glucan catabolic process"/>
    <property type="evidence" value="ECO:0007669"/>
    <property type="project" value="TreeGrafter"/>
</dbReference>
<feature type="signal peptide" evidence="11">
    <location>
        <begin position="1"/>
        <end position="18"/>
    </location>
</feature>
<evidence type="ECO:0000313" key="13">
    <source>
        <dbReference type="EMBL" id="CDM27788.1"/>
    </source>
</evidence>
<dbReference type="PANTHER" id="PTHR34142:SF1">
    <property type="entry name" value="GLYCOSIDE HYDROLASE FAMILY 5 DOMAIN-CONTAINING PROTEIN"/>
    <property type="match status" value="1"/>
</dbReference>
<dbReference type="GO" id="GO:0005576">
    <property type="term" value="C:extracellular region"/>
    <property type="evidence" value="ECO:0007669"/>
    <property type="project" value="InterPro"/>
</dbReference>
<comment type="similarity">
    <text evidence="2 9">Belongs to the glycosyl hydrolase 5 (cellulase A) family.</text>
</comment>
<dbReference type="InterPro" id="IPR035971">
    <property type="entry name" value="CBD_sf"/>
</dbReference>
<evidence type="ECO:0000256" key="11">
    <source>
        <dbReference type="SAM" id="SignalP"/>
    </source>
</evidence>
<dbReference type="InterPro" id="IPR000254">
    <property type="entry name" value="CBD"/>
</dbReference>
<dbReference type="InterPro" id="IPR017853">
    <property type="entry name" value="GH"/>
</dbReference>
<comment type="catalytic activity">
    <reaction evidence="1">
        <text>Endohydrolysis of (1-&gt;4)-beta-D-glucosidic linkages in cellulose, lichenin and cereal beta-D-glucans.</text>
        <dbReference type="EC" id="3.2.1.4"/>
    </reaction>
</comment>
<evidence type="ECO:0000313" key="14">
    <source>
        <dbReference type="Proteomes" id="UP000030686"/>
    </source>
</evidence>
<dbReference type="PROSITE" id="PS51164">
    <property type="entry name" value="CBM1_2"/>
    <property type="match status" value="1"/>
</dbReference>
<comment type="function">
    <text evidence="7">Has endoglucanase activity on substrates containing beta-1,4 glycosidic bonds, like in carboxymethylcellulose (CMC), hydroxyethylcellulose (HEC) and beta-glucan. Involved in the degradation of complex natural cellulosic substrates.</text>
</comment>
<dbReference type="PROSITE" id="PS51257">
    <property type="entry name" value="PROKAR_LIPOPROTEIN"/>
    <property type="match status" value="1"/>
</dbReference>
<dbReference type="OMA" id="YTDNKLM"/>
<evidence type="ECO:0000256" key="5">
    <source>
        <dbReference type="ARBA" id="ARBA00022801"/>
    </source>
</evidence>
<evidence type="ECO:0000256" key="2">
    <source>
        <dbReference type="ARBA" id="ARBA00005641"/>
    </source>
</evidence>
<dbReference type="InterPro" id="IPR001547">
    <property type="entry name" value="Glyco_hydro_5"/>
</dbReference>
<feature type="domain" description="CBM1" evidence="12">
    <location>
        <begin position="478"/>
        <end position="514"/>
    </location>
</feature>
<keyword evidence="5 9" id="KW-0378">Hydrolase</keyword>
<reference evidence="13" key="1">
    <citation type="journal article" date="2014" name="Nat. Commun.">
        <title>Multiple recent horizontal transfers of a large genomic region in cheese making fungi.</title>
        <authorList>
            <person name="Cheeseman K."/>
            <person name="Ropars J."/>
            <person name="Renault P."/>
            <person name="Dupont J."/>
            <person name="Gouzy J."/>
            <person name="Branca A."/>
            <person name="Abraham A.L."/>
            <person name="Ceppi M."/>
            <person name="Conseiller E."/>
            <person name="Debuchy R."/>
            <person name="Malagnac F."/>
            <person name="Goarin A."/>
            <person name="Silar P."/>
            <person name="Lacoste S."/>
            <person name="Sallet E."/>
            <person name="Bensimon A."/>
            <person name="Giraud T."/>
            <person name="Brygoo Y."/>
        </authorList>
    </citation>
    <scope>NUCLEOTIDE SEQUENCE [LARGE SCALE GENOMIC DNA]</scope>
    <source>
        <strain evidence="13">FM164</strain>
    </source>
</reference>
<keyword evidence="14" id="KW-1185">Reference proteome</keyword>
<dbReference type="PANTHER" id="PTHR34142">
    <property type="entry name" value="ENDO-BETA-1,4-GLUCANASE A"/>
    <property type="match status" value="1"/>
</dbReference>
<dbReference type="PROSITE" id="PS00562">
    <property type="entry name" value="CBM1_1"/>
    <property type="match status" value="1"/>
</dbReference>
<proteinExistence type="inferred from homology"/>
<gene>
    <name evidence="13" type="ORF">PROQFM164_S01g001599</name>
</gene>
<dbReference type="Pfam" id="PF00150">
    <property type="entry name" value="Cellulase"/>
    <property type="match status" value="1"/>
</dbReference>
<feature type="chain" id="PRO_5004881586" description="cellulase" evidence="11">
    <location>
        <begin position="19"/>
        <end position="514"/>
    </location>
</feature>
<dbReference type="GO" id="GO:0030248">
    <property type="term" value="F:cellulose binding"/>
    <property type="evidence" value="ECO:0007669"/>
    <property type="project" value="InterPro"/>
</dbReference>
<dbReference type="EMBL" id="HG792015">
    <property type="protein sequence ID" value="CDM27788.1"/>
    <property type="molecule type" value="Genomic_DNA"/>
</dbReference>
<organism evidence="13 14">
    <name type="scientific">Penicillium roqueforti (strain FM164)</name>
    <dbReference type="NCBI Taxonomy" id="1365484"/>
    <lineage>
        <taxon>Eukaryota</taxon>
        <taxon>Fungi</taxon>
        <taxon>Dikarya</taxon>
        <taxon>Ascomycota</taxon>
        <taxon>Pezizomycotina</taxon>
        <taxon>Eurotiomycetes</taxon>
        <taxon>Eurotiomycetidae</taxon>
        <taxon>Eurotiales</taxon>
        <taxon>Aspergillaceae</taxon>
        <taxon>Penicillium</taxon>
    </lineage>
</organism>
<evidence type="ECO:0000256" key="9">
    <source>
        <dbReference type="RuleBase" id="RU361153"/>
    </source>
</evidence>
<dbReference type="GO" id="GO:0008810">
    <property type="term" value="F:cellulase activity"/>
    <property type="evidence" value="ECO:0007669"/>
    <property type="project" value="UniProtKB-EC"/>
</dbReference>
<dbReference type="STRING" id="1365484.W6PUB7"/>
<dbReference type="Proteomes" id="UP000030686">
    <property type="component" value="Unassembled WGS sequence"/>
</dbReference>
<protein>
    <recommendedName>
        <fullName evidence="3">cellulase</fullName>
        <ecNumber evidence="3">3.2.1.4</ecNumber>
    </recommendedName>
    <alternativeName>
        <fullName evidence="8">Endo-beta-1,4-mannanase F</fullName>
    </alternativeName>
</protein>
<name>W6PUB7_PENRF</name>
<dbReference type="SUPFAM" id="SSF57180">
    <property type="entry name" value="Cellulose-binding domain"/>
    <property type="match status" value="1"/>
</dbReference>
<evidence type="ECO:0000256" key="7">
    <source>
        <dbReference type="ARBA" id="ARBA00025192"/>
    </source>
</evidence>
<evidence type="ECO:0000256" key="1">
    <source>
        <dbReference type="ARBA" id="ARBA00000966"/>
    </source>
</evidence>
<evidence type="ECO:0000256" key="8">
    <source>
        <dbReference type="ARBA" id="ARBA00033295"/>
    </source>
</evidence>
<keyword evidence="6 9" id="KW-0326">Glycosidase</keyword>
<dbReference type="FunFam" id="3.20.20.80:FF:000078">
    <property type="entry name" value="Endo-beta-1,4-glucanase B"/>
    <property type="match status" value="1"/>
</dbReference>
<evidence type="ECO:0000256" key="10">
    <source>
        <dbReference type="SAM" id="MobiDB-lite"/>
    </source>
</evidence>
<dbReference type="OrthoDB" id="5823761at2759"/>
<evidence type="ECO:0000259" key="12">
    <source>
        <dbReference type="PROSITE" id="PS51164"/>
    </source>
</evidence>
<dbReference type="SMART" id="SM00236">
    <property type="entry name" value="fCBD"/>
    <property type="match status" value="1"/>
</dbReference>
<dbReference type="Gene3D" id="3.20.20.80">
    <property type="entry name" value="Glycosidases"/>
    <property type="match status" value="1"/>
</dbReference>
<evidence type="ECO:0000256" key="3">
    <source>
        <dbReference type="ARBA" id="ARBA00012601"/>
    </source>
</evidence>
<dbReference type="Pfam" id="PF00734">
    <property type="entry name" value="CBM_1"/>
    <property type="match status" value="1"/>
</dbReference>
<accession>W6PUB7</accession>
<evidence type="ECO:0000256" key="4">
    <source>
        <dbReference type="ARBA" id="ARBA00022729"/>
    </source>
</evidence>
<evidence type="ECO:0000256" key="6">
    <source>
        <dbReference type="ARBA" id="ARBA00023295"/>
    </source>
</evidence>
<dbReference type="AlphaFoldDB" id="W6PUB7"/>
<feature type="region of interest" description="Disordered" evidence="10">
    <location>
        <begin position="351"/>
        <end position="434"/>
    </location>
</feature>
<dbReference type="EC" id="3.2.1.4" evidence="3"/>
<dbReference type="SUPFAM" id="SSF51445">
    <property type="entry name" value="(Trans)glycosidases"/>
    <property type="match status" value="1"/>
</dbReference>
<keyword evidence="4 11" id="KW-0732">Signal</keyword>